<dbReference type="CDD" id="cd01310">
    <property type="entry name" value="TatD_DNAse"/>
    <property type="match status" value="1"/>
</dbReference>
<accession>A0ABQ2CXF0</accession>
<dbReference type="InterPro" id="IPR001130">
    <property type="entry name" value="TatD-like"/>
</dbReference>
<dbReference type="GO" id="GO:0004527">
    <property type="term" value="F:exonuclease activity"/>
    <property type="evidence" value="ECO:0007669"/>
    <property type="project" value="UniProtKB-KW"/>
</dbReference>
<sequence>MIDIGINLAHRRFEKDLPQVIERAFQEGVELLVVTGTSLSSSQKALQISQQHGLVCTAGIHPHEARTHTPEIHHKLESLLQHPEVVAVGECGLDFDRNFSRPEDQERCFAAQLELAIQHQLPLFTHERAAHQKFLEMLKSAGAQLPSTVVHCFTGNTQQLRAYLDLGCWIGITGWITDLKRGQDLREALKYLPLDRLLVETDAPFLTPKNLPFRTDRNEPAYLPLVVREIARLLKKPETEIARITHQNAEQFFRLDWN</sequence>
<keyword evidence="3" id="KW-0540">Nuclease</keyword>
<evidence type="ECO:0000256" key="2">
    <source>
        <dbReference type="ARBA" id="ARBA00022801"/>
    </source>
</evidence>
<organism evidence="3 4">
    <name type="scientific">Deinococcus roseus</name>
    <dbReference type="NCBI Taxonomy" id="392414"/>
    <lineage>
        <taxon>Bacteria</taxon>
        <taxon>Thermotogati</taxon>
        <taxon>Deinococcota</taxon>
        <taxon>Deinococci</taxon>
        <taxon>Deinococcales</taxon>
        <taxon>Deinococcaceae</taxon>
        <taxon>Deinococcus</taxon>
    </lineage>
</organism>
<dbReference type="PANTHER" id="PTHR46124:SF2">
    <property type="entry name" value="D-AMINOACYL-TRNA DEACYLASE"/>
    <property type="match status" value="1"/>
</dbReference>
<dbReference type="PIRSF" id="PIRSF005902">
    <property type="entry name" value="DNase_TatD"/>
    <property type="match status" value="1"/>
</dbReference>
<keyword evidence="4" id="KW-1185">Reference proteome</keyword>
<proteinExistence type="predicted"/>
<evidence type="ECO:0000256" key="1">
    <source>
        <dbReference type="ARBA" id="ARBA00022723"/>
    </source>
</evidence>
<dbReference type="PANTHER" id="PTHR46124">
    <property type="entry name" value="D-AMINOACYL-TRNA DEACYLASE"/>
    <property type="match status" value="1"/>
</dbReference>
<keyword evidence="1" id="KW-0479">Metal-binding</keyword>
<dbReference type="InterPro" id="IPR032466">
    <property type="entry name" value="Metal_Hydrolase"/>
</dbReference>
<dbReference type="Gene3D" id="3.20.20.140">
    <property type="entry name" value="Metal-dependent hydrolases"/>
    <property type="match status" value="1"/>
</dbReference>
<dbReference type="Proteomes" id="UP000632222">
    <property type="component" value="Unassembled WGS sequence"/>
</dbReference>
<dbReference type="Pfam" id="PF01026">
    <property type="entry name" value="TatD_DNase"/>
    <property type="match status" value="1"/>
</dbReference>
<dbReference type="SUPFAM" id="SSF51556">
    <property type="entry name" value="Metallo-dependent hydrolases"/>
    <property type="match status" value="1"/>
</dbReference>
<dbReference type="NCBIfam" id="TIGR00010">
    <property type="entry name" value="YchF/TatD family DNA exonuclease"/>
    <property type="match status" value="1"/>
</dbReference>
<evidence type="ECO:0000313" key="4">
    <source>
        <dbReference type="Proteomes" id="UP000632222"/>
    </source>
</evidence>
<name>A0ABQ2CXF0_9DEIO</name>
<dbReference type="InterPro" id="IPR015991">
    <property type="entry name" value="TatD/YcfH-like"/>
</dbReference>
<dbReference type="EMBL" id="BMOD01000004">
    <property type="protein sequence ID" value="GGJ30421.1"/>
    <property type="molecule type" value="Genomic_DNA"/>
</dbReference>
<protein>
    <submittedName>
        <fullName evidence="3">3'-5' ssDNA/RNA exonuclease TatD</fullName>
    </submittedName>
</protein>
<gene>
    <name evidence="3" type="primary">tatD</name>
    <name evidence="3" type="ORF">GCM10008938_15590</name>
</gene>
<evidence type="ECO:0000313" key="3">
    <source>
        <dbReference type="EMBL" id="GGJ30421.1"/>
    </source>
</evidence>
<dbReference type="RefSeq" id="WP_229684681.1">
    <property type="nucleotide sequence ID" value="NZ_BMOD01000004.1"/>
</dbReference>
<reference evidence="4" key="1">
    <citation type="journal article" date="2019" name="Int. J. Syst. Evol. Microbiol.">
        <title>The Global Catalogue of Microorganisms (GCM) 10K type strain sequencing project: providing services to taxonomists for standard genome sequencing and annotation.</title>
        <authorList>
            <consortium name="The Broad Institute Genomics Platform"/>
            <consortium name="The Broad Institute Genome Sequencing Center for Infectious Disease"/>
            <person name="Wu L."/>
            <person name="Ma J."/>
        </authorList>
    </citation>
    <scope>NUCLEOTIDE SEQUENCE [LARGE SCALE GENOMIC DNA]</scope>
    <source>
        <strain evidence="4">JCM 14370</strain>
    </source>
</reference>
<comment type="caution">
    <text evidence="3">The sequence shown here is derived from an EMBL/GenBank/DDBJ whole genome shotgun (WGS) entry which is preliminary data.</text>
</comment>
<dbReference type="InterPro" id="IPR018228">
    <property type="entry name" value="DNase_TatD-rel_CS"/>
</dbReference>
<dbReference type="PROSITE" id="PS01091">
    <property type="entry name" value="TATD_3"/>
    <property type="match status" value="1"/>
</dbReference>
<keyword evidence="3" id="KW-0269">Exonuclease</keyword>
<keyword evidence="2" id="KW-0378">Hydrolase</keyword>